<name>A0ABR2MZQ9_9ASPA</name>
<evidence type="ECO:0000256" key="1">
    <source>
        <dbReference type="SAM" id="Phobius"/>
    </source>
</evidence>
<evidence type="ECO:0000313" key="2">
    <source>
        <dbReference type="EMBL" id="KAK8968886.1"/>
    </source>
</evidence>
<feature type="transmembrane region" description="Helical" evidence="1">
    <location>
        <begin position="30"/>
        <end position="51"/>
    </location>
</feature>
<accession>A0ABR2MZQ9</accession>
<evidence type="ECO:0008006" key="4">
    <source>
        <dbReference type="Google" id="ProtNLM"/>
    </source>
</evidence>
<dbReference type="Proteomes" id="UP001412067">
    <property type="component" value="Unassembled WGS sequence"/>
</dbReference>
<keyword evidence="1" id="KW-0472">Membrane</keyword>
<keyword evidence="1" id="KW-1133">Transmembrane helix</keyword>
<comment type="caution">
    <text evidence="2">The sequence shown here is derived from an EMBL/GenBank/DDBJ whole genome shotgun (WGS) entry which is preliminary data.</text>
</comment>
<gene>
    <name evidence="2" type="ORF">KSP40_PGU002283</name>
</gene>
<keyword evidence="1" id="KW-0812">Transmembrane</keyword>
<sequence>MIGVFIPSAPTHPIPTTSAVDTALTRFHRVLILICFYQVLVIYLFNFSFFLEGSSLNFKAYLNWG</sequence>
<organism evidence="2 3">
    <name type="scientific">Platanthera guangdongensis</name>
    <dbReference type="NCBI Taxonomy" id="2320717"/>
    <lineage>
        <taxon>Eukaryota</taxon>
        <taxon>Viridiplantae</taxon>
        <taxon>Streptophyta</taxon>
        <taxon>Embryophyta</taxon>
        <taxon>Tracheophyta</taxon>
        <taxon>Spermatophyta</taxon>
        <taxon>Magnoliopsida</taxon>
        <taxon>Liliopsida</taxon>
        <taxon>Asparagales</taxon>
        <taxon>Orchidaceae</taxon>
        <taxon>Orchidoideae</taxon>
        <taxon>Orchideae</taxon>
        <taxon>Orchidinae</taxon>
        <taxon>Platanthera</taxon>
    </lineage>
</organism>
<keyword evidence="3" id="KW-1185">Reference proteome</keyword>
<evidence type="ECO:0000313" key="3">
    <source>
        <dbReference type="Proteomes" id="UP001412067"/>
    </source>
</evidence>
<proteinExistence type="predicted"/>
<protein>
    <recommendedName>
        <fullName evidence="4">Photosystem II protein L</fullName>
    </recommendedName>
</protein>
<reference evidence="2 3" key="1">
    <citation type="journal article" date="2022" name="Nat. Plants">
        <title>Genomes of leafy and leafless Platanthera orchids illuminate the evolution of mycoheterotrophy.</title>
        <authorList>
            <person name="Li M.H."/>
            <person name="Liu K.W."/>
            <person name="Li Z."/>
            <person name="Lu H.C."/>
            <person name="Ye Q.L."/>
            <person name="Zhang D."/>
            <person name="Wang J.Y."/>
            <person name="Li Y.F."/>
            <person name="Zhong Z.M."/>
            <person name="Liu X."/>
            <person name="Yu X."/>
            <person name="Liu D.K."/>
            <person name="Tu X.D."/>
            <person name="Liu B."/>
            <person name="Hao Y."/>
            <person name="Liao X.Y."/>
            <person name="Jiang Y.T."/>
            <person name="Sun W.H."/>
            <person name="Chen J."/>
            <person name="Chen Y.Q."/>
            <person name="Ai Y."/>
            <person name="Zhai J.W."/>
            <person name="Wu S.S."/>
            <person name="Zhou Z."/>
            <person name="Hsiao Y.Y."/>
            <person name="Wu W.L."/>
            <person name="Chen Y.Y."/>
            <person name="Lin Y.F."/>
            <person name="Hsu J.L."/>
            <person name="Li C.Y."/>
            <person name="Wang Z.W."/>
            <person name="Zhao X."/>
            <person name="Zhong W.Y."/>
            <person name="Ma X.K."/>
            <person name="Ma L."/>
            <person name="Huang J."/>
            <person name="Chen G.Z."/>
            <person name="Huang M.Z."/>
            <person name="Huang L."/>
            <person name="Peng D.H."/>
            <person name="Luo Y.B."/>
            <person name="Zou S.Q."/>
            <person name="Chen S.P."/>
            <person name="Lan S."/>
            <person name="Tsai W.C."/>
            <person name="Van de Peer Y."/>
            <person name="Liu Z.J."/>
        </authorList>
    </citation>
    <scope>NUCLEOTIDE SEQUENCE [LARGE SCALE GENOMIC DNA]</scope>
    <source>
        <strain evidence="2">Lor288</strain>
    </source>
</reference>
<dbReference type="EMBL" id="JBBWWR010000003">
    <property type="protein sequence ID" value="KAK8968886.1"/>
    <property type="molecule type" value="Genomic_DNA"/>
</dbReference>